<keyword evidence="1" id="KW-0472">Membrane</keyword>
<accession>A0A1S0TY63</accession>
<feature type="transmembrane region" description="Helical" evidence="1">
    <location>
        <begin position="74"/>
        <end position="98"/>
    </location>
</feature>
<proteinExistence type="predicted"/>
<evidence type="ECO:0000256" key="1">
    <source>
        <dbReference type="SAM" id="Phobius"/>
    </source>
</evidence>
<dbReference type="RefSeq" id="XP_003142696.1">
    <property type="nucleotide sequence ID" value="XM_003142648.1"/>
</dbReference>
<dbReference type="CTD" id="9944530"/>
<dbReference type="Gene3D" id="1.20.1070.10">
    <property type="entry name" value="Rhodopsin 7-helix transmembrane proteins"/>
    <property type="match status" value="1"/>
</dbReference>
<dbReference type="OrthoDB" id="5864106at2759"/>
<sequence length="124" mass="14308">MELLMSIMLMAIERAIISYFPNQSIFKTWRTLAFVIMLWVISICLAIPMLTHHIPVKPSEFQYNCNIGRRVPILYPIVCIFIYGSCLLIILICFAALLSHNNQWKNQSLGMKSNENSTFNKHTA</sequence>
<gene>
    <name evidence="2" type="ORF">LOAG_07114</name>
</gene>
<dbReference type="AlphaFoldDB" id="A0A1S0TY63"/>
<evidence type="ECO:0000313" key="2">
    <source>
        <dbReference type="EMBL" id="EFO21373.1"/>
    </source>
</evidence>
<feature type="non-terminal residue" evidence="2">
    <location>
        <position position="124"/>
    </location>
</feature>
<dbReference type="GeneID" id="9944530"/>
<dbReference type="KEGG" id="loa:LOAG_07114"/>
<dbReference type="InParanoid" id="A0A1S0TY63"/>
<name>A0A1S0TY63_LOALO</name>
<dbReference type="SUPFAM" id="SSF81321">
    <property type="entry name" value="Family A G protein-coupled receptor-like"/>
    <property type="match status" value="1"/>
</dbReference>
<feature type="transmembrane region" description="Helical" evidence="1">
    <location>
        <begin position="32"/>
        <end position="54"/>
    </location>
</feature>
<keyword evidence="1" id="KW-0812">Transmembrane</keyword>
<reference evidence="2" key="1">
    <citation type="submission" date="2012-04" db="EMBL/GenBank/DDBJ databases">
        <title>The Genome Sequence of Loa loa.</title>
        <authorList>
            <consortium name="The Broad Institute Genome Sequencing Platform"/>
            <consortium name="Broad Institute Genome Sequencing Center for Infectious Disease"/>
            <person name="Nutman T.B."/>
            <person name="Fink D.L."/>
            <person name="Russ C."/>
            <person name="Young S."/>
            <person name="Zeng Q."/>
            <person name="Gargeya S."/>
            <person name="Alvarado L."/>
            <person name="Berlin A."/>
            <person name="Chapman S.B."/>
            <person name="Chen Z."/>
            <person name="Freedman E."/>
            <person name="Gellesch M."/>
            <person name="Goldberg J."/>
            <person name="Griggs A."/>
            <person name="Gujja S."/>
            <person name="Heilman E.R."/>
            <person name="Heiman D."/>
            <person name="Howarth C."/>
            <person name="Mehta T."/>
            <person name="Neiman D."/>
            <person name="Pearson M."/>
            <person name="Roberts A."/>
            <person name="Saif S."/>
            <person name="Shea T."/>
            <person name="Shenoy N."/>
            <person name="Sisk P."/>
            <person name="Stolte C."/>
            <person name="Sykes S."/>
            <person name="White J."/>
            <person name="Yandava C."/>
            <person name="Haas B."/>
            <person name="Henn M.R."/>
            <person name="Nusbaum C."/>
            <person name="Birren B."/>
        </authorList>
    </citation>
    <scope>NUCLEOTIDE SEQUENCE [LARGE SCALE GENOMIC DNA]</scope>
</reference>
<protein>
    <recommendedName>
        <fullName evidence="3">G-protein coupled receptors family 1 profile domain-containing protein</fullName>
    </recommendedName>
</protein>
<keyword evidence="1" id="KW-1133">Transmembrane helix</keyword>
<evidence type="ECO:0008006" key="3">
    <source>
        <dbReference type="Google" id="ProtNLM"/>
    </source>
</evidence>
<dbReference type="EMBL" id="JH712502">
    <property type="protein sequence ID" value="EFO21373.1"/>
    <property type="molecule type" value="Genomic_DNA"/>
</dbReference>
<dbReference type="CDD" id="cd00637">
    <property type="entry name" value="7tm_classA_rhodopsin-like"/>
    <property type="match status" value="1"/>
</dbReference>
<organism evidence="2">
    <name type="scientific">Loa loa</name>
    <name type="common">Eye worm</name>
    <name type="synonym">Filaria loa</name>
    <dbReference type="NCBI Taxonomy" id="7209"/>
    <lineage>
        <taxon>Eukaryota</taxon>
        <taxon>Metazoa</taxon>
        <taxon>Ecdysozoa</taxon>
        <taxon>Nematoda</taxon>
        <taxon>Chromadorea</taxon>
        <taxon>Rhabditida</taxon>
        <taxon>Spirurina</taxon>
        <taxon>Spiruromorpha</taxon>
        <taxon>Filarioidea</taxon>
        <taxon>Onchocercidae</taxon>
        <taxon>Loa</taxon>
    </lineage>
</organism>